<reference evidence="3 4" key="1">
    <citation type="submission" date="2023-01" db="EMBL/GenBank/DDBJ databases">
        <title>Novel diversity within Roseofilum (Cyanobacteria; Desertifilaceae) from marine benthic mats with descriptions of four novel species.</title>
        <authorList>
            <person name="Wang Y."/>
            <person name="Berthold D.E."/>
            <person name="Hu J."/>
            <person name="Lefler F.W."/>
            <person name="Laughinghouse H.D. IV."/>
        </authorList>
    </citation>
    <scope>NUCLEOTIDE SEQUENCE [LARGE SCALE GENOMIC DNA]</scope>
    <source>
        <strain evidence="3 4">BLCC-M143</strain>
    </source>
</reference>
<accession>A0ABT7BU88</accession>
<sequence>MGKLALGLFLSIFYLVGFGVLWYSINSAQKSIQASQWPSTMGTLEKVSLHENLDDDSSTYEVRVEYRYSVMGQTYTSSRLAFGYTGSSGRKQHQEILKKLQNASVINVRYNPNNPATSVLSFGIHRSIKFLFAFAITWLSFVVGITLIIWIDSQSDRTLLDNIDIIIQ</sequence>
<keyword evidence="1" id="KW-1133">Transmembrane helix</keyword>
<keyword evidence="4" id="KW-1185">Reference proteome</keyword>
<evidence type="ECO:0000259" key="2">
    <source>
        <dbReference type="Pfam" id="PF12158"/>
    </source>
</evidence>
<organism evidence="3 4">
    <name type="scientific">Roseofilum casamattae BLCC-M143</name>
    <dbReference type="NCBI Taxonomy" id="3022442"/>
    <lineage>
        <taxon>Bacteria</taxon>
        <taxon>Bacillati</taxon>
        <taxon>Cyanobacteriota</taxon>
        <taxon>Cyanophyceae</taxon>
        <taxon>Desertifilales</taxon>
        <taxon>Desertifilaceae</taxon>
        <taxon>Roseofilum</taxon>
        <taxon>Roseofilum casamattae</taxon>
    </lineage>
</organism>
<feature type="transmembrane region" description="Helical" evidence="1">
    <location>
        <begin position="130"/>
        <end position="151"/>
    </location>
</feature>
<name>A0ABT7BU88_9CYAN</name>
<evidence type="ECO:0000313" key="3">
    <source>
        <dbReference type="EMBL" id="MDJ1182757.1"/>
    </source>
</evidence>
<evidence type="ECO:0000313" key="4">
    <source>
        <dbReference type="Proteomes" id="UP001232992"/>
    </source>
</evidence>
<dbReference type="RefSeq" id="WP_283757410.1">
    <property type="nucleotide sequence ID" value="NZ_JAQOSQ010000004.1"/>
</dbReference>
<feature type="domain" description="DUF3592" evidence="2">
    <location>
        <begin position="40"/>
        <end position="124"/>
    </location>
</feature>
<gene>
    <name evidence="3" type="ORF">PMH09_06065</name>
</gene>
<evidence type="ECO:0000256" key="1">
    <source>
        <dbReference type="SAM" id="Phobius"/>
    </source>
</evidence>
<protein>
    <submittedName>
        <fullName evidence="3">DUF3592 domain-containing protein</fullName>
    </submittedName>
</protein>
<dbReference type="Pfam" id="PF12158">
    <property type="entry name" value="DUF3592"/>
    <property type="match status" value="1"/>
</dbReference>
<keyword evidence="1" id="KW-0472">Membrane</keyword>
<dbReference type="InterPro" id="IPR021994">
    <property type="entry name" value="DUF3592"/>
</dbReference>
<feature type="transmembrane region" description="Helical" evidence="1">
    <location>
        <begin position="6"/>
        <end position="25"/>
    </location>
</feature>
<proteinExistence type="predicted"/>
<keyword evidence="1" id="KW-0812">Transmembrane</keyword>
<dbReference type="EMBL" id="JAQOSQ010000004">
    <property type="protein sequence ID" value="MDJ1182757.1"/>
    <property type="molecule type" value="Genomic_DNA"/>
</dbReference>
<comment type="caution">
    <text evidence="3">The sequence shown here is derived from an EMBL/GenBank/DDBJ whole genome shotgun (WGS) entry which is preliminary data.</text>
</comment>
<dbReference type="Proteomes" id="UP001232992">
    <property type="component" value="Unassembled WGS sequence"/>
</dbReference>